<reference evidence="5 6" key="1">
    <citation type="submission" date="2017-03" db="EMBL/GenBank/DDBJ databases">
        <title>Foreign affairs: Plasmid Transfer between Roseobacters and Rhizobia.</title>
        <authorList>
            <person name="Bartling P."/>
            <person name="Bunk B."/>
            <person name="Overmann J."/>
            <person name="Brinkmann H."/>
            <person name="Petersen J."/>
        </authorList>
    </citation>
    <scope>NUCLEOTIDE SEQUENCE [LARGE SCALE GENOMIC DNA]</scope>
    <source>
        <strain evidence="5 6">MACL11</strain>
    </source>
</reference>
<keyword evidence="1" id="KW-0805">Transcription regulation</keyword>
<dbReference type="PANTHER" id="PTHR44846">
    <property type="entry name" value="MANNOSYL-D-GLYCERATE TRANSPORT/METABOLISM SYSTEM REPRESSOR MNGR-RELATED"/>
    <property type="match status" value="1"/>
</dbReference>
<dbReference type="SUPFAM" id="SSF64288">
    <property type="entry name" value="Chorismate lyase-like"/>
    <property type="match status" value="1"/>
</dbReference>
<keyword evidence="2" id="KW-0238">DNA-binding</keyword>
<dbReference type="GO" id="GO:0003677">
    <property type="term" value="F:DNA binding"/>
    <property type="evidence" value="ECO:0007669"/>
    <property type="project" value="UniProtKB-KW"/>
</dbReference>
<evidence type="ECO:0000313" key="5">
    <source>
        <dbReference type="EMBL" id="AQZ50143.1"/>
    </source>
</evidence>
<dbReference type="InterPro" id="IPR000524">
    <property type="entry name" value="Tscrpt_reg_HTH_GntR"/>
</dbReference>
<dbReference type="Gene3D" id="1.10.10.10">
    <property type="entry name" value="Winged helix-like DNA-binding domain superfamily/Winged helix DNA-binding domain"/>
    <property type="match status" value="1"/>
</dbReference>
<keyword evidence="3" id="KW-0804">Transcription</keyword>
<dbReference type="eggNOG" id="COG2188">
    <property type="taxonomic scope" value="Bacteria"/>
</dbReference>
<dbReference type="EMBL" id="CP020330">
    <property type="protein sequence ID" value="AQZ50143.1"/>
    <property type="molecule type" value="Genomic_DNA"/>
</dbReference>
<dbReference type="RefSeq" id="WP_018065355.1">
    <property type="nucleotide sequence ID" value="NZ_AQWH01000012.1"/>
</dbReference>
<dbReference type="GO" id="GO:0045892">
    <property type="term" value="P:negative regulation of DNA-templated transcription"/>
    <property type="evidence" value="ECO:0007669"/>
    <property type="project" value="TreeGrafter"/>
</dbReference>
<dbReference type="SMART" id="SM00345">
    <property type="entry name" value="HTH_GNTR"/>
    <property type="match status" value="1"/>
</dbReference>
<dbReference type="InterPro" id="IPR036390">
    <property type="entry name" value="WH_DNA-bd_sf"/>
</dbReference>
<evidence type="ECO:0000256" key="2">
    <source>
        <dbReference type="ARBA" id="ARBA00023125"/>
    </source>
</evidence>
<protein>
    <submittedName>
        <fullName evidence="5">HTH-type transcriptional repressor YvoA</fullName>
    </submittedName>
</protein>
<keyword evidence="6" id="KW-1185">Reference proteome</keyword>
<name>A0A1U9YXG9_9HYPH</name>
<evidence type="ECO:0000256" key="3">
    <source>
        <dbReference type="ARBA" id="ARBA00023163"/>
    </source>
</evidence>
<dbReference type="KEGG" id="mmed:Mame_00767"/>
<organism evidence="5 6">
    <name type="scientific">Martelella mediterranea DSM 17316</name>
    <dbReference type="NCBI Taxonomy" id="1122214"/>
    <lineage>
        <taxon>Bacteria</taxon>
        <taxon>Pseudomonadati</taxon>
        <taxon>Pseudomonadota</taxon>
        <taxon>Alphaproteobacteria</taxon>
        <taxon>Hyphomicrobiales</taxon>
        <taxon>Aurantimonadaceae</taxon>
        <taxon>Martelella</taxon>
    </lineage>
</organism>
<dbReference type="AlphaFoldDB" id="A0A1U9YXG9"/>
<accession>A0A1U9YXG9</accession>
<dbReference type="PANTHER" id="PTHR44846:SF1">
    <property type="entry name" value="MANNOSYL-D-GLYCERATE TRANSPORT_METABOLISM SYSTEM REPRESSOR MNGR-RELATED"/>
    <property type="match status" value="1"/>
</dbReference>
<proteinExistence type="predicted"/>
<evidence type="ECO:0000256" key="1">
    <source>
        <dbReference type="ARBA" id="ARBA00023015"/>
    </source>
</evidence>
<dbReference type="Proteomes" id="UP000191135">
    <property type="component" value="Chromosome"/>
</dbReference>
<dbReference type="STRING" id="1122214.Mame_00767"/>
<dbReference type="CDD" id="cd07377">
    <property type="entry name" value="WHTH_GntR"/>
    <property type="match status" value="1"/>
</dbReference>
<dbReference type="SUPFAM" id="SSF46785">
    <property type="entry name" value="Winged helix' DNA-binding domain"/>
    <property type="match status" value="1"/>
</dbReference>
<sequence length="235" mass="26379">METRNDGSLPVYLQIVELIVRDLAAGRLVDGEKLAPERKLAAELNVAVGTLRKALTELETRGLLERRHGSGNYVRAIADPASVYTMFRLELIEGGSLPTARTISVDLMAKPDVLPDFGTSAKAHRIRRRRFVGKRFAALEEIWLDAAYAETLTMTDLSESLYLHYRTRLGLWITRAEDRIGLGRVPDWTPDDFGLASGAPVPEVQRISFDRDGESAEFSYTWFDPAVVRYVARLK</sequence>
<feature type="domain" description="HTH gntR-type" evidence="4">
    <location>
        <begin position="9"/>
        <end position="77"/>
    </location>
</feature>
<evidence type="ECO:0000259" key="4">
    <source>
        <dbReference type="PROSITE" id="PS50949"/>
    </source>
</evidence>
<dbReference type="SMART" id="SM00866">
    <property type="entry name" value="UTRA"/>
    <property type="match status" value="1"/>
</dbReference>
<dbReference type="Pfam" id="PF07702">
    <property type="entry name" value="UTRA"/>
    <property type="match status" value="1"/>
</dbReference>
<dbReference type="OrthoDB" id="9794015at2"/>
<dbReference type="Gene3D" id="3.40.1410.10">
    <property type="entry name" value="Chorismate lyase-like"/>
    <property type="match status" value="1"/>
</dbReference>
<dbReference type="PROSITE" id="PS50949">
    <property type="entry name" value="HTH_GNTR"/>
    <property type="match status" value="1"/>
</dbReference>
<dbReference type="InterPro" id="IPR011663">
    <property type="entry name" value="UTRA"/>
</dbReference>
<dbReference type="InterPro" id="IPR028978">
    <property type="entry name" value="Chorismate_lyase_/UTRA_dom_sf"/>
</dbReference>
<dbReference type="GO" id="GO:0003700">
    <property type="term" value="F:DNA-binding transcription factor activity"/>
    <property type="evidence" value="ECO:0007669"/>
    <property type="project" value="InterPro"/>
</dbReference>
<dbReference type="InterPro" id="IPR050679">
    <property type="entry name" value="Bact_HTH_transcr_reg"/>
</dbReference>
<dbReference type="InterPro" id="IPR036388">
    <property type="entry name" value="WH-like_DNA-bd_sf"/>
</dbReference>
<evidence type="ECO:0000313" key="6">
    <source>
        <dbReference type="Proteomes" id="UP000191135"/>
    </source>
</evidence>
<dbReference type="Pfam" id="PF00392">
    <property type="entry name" value="GntR"/>
    <property type="match status" value="1"/>
</dbReference>
<gene>
    <name evidence="5" type="primary">yvoA_2</name>
    <name evidence="5" type="ORF">Mame_00767</name>
</gene>